<proteinExistence type="predicted"/>
<dbReference type="AlphaFoldDB" id="A0A4Y2KIT2"/>
<comment type="caution">
    <text evidence="1">The sequence shown here is derived from an EMBL/GenBank/DDBJ whole genome shotgun (WGS) entry which is preliminary data.</text>
</comment>
<dbReference type="EMBL" id="BGPR01004688">
    <property type="protein sequence ID" value="GBN02235.1"/>
    <property type="molecule type" value="Genomic_DNA"/>
</dbReference>
<reference evidence="1 2" key="1">
    <citation type="journal article" date="2019" name="Sci. Rep.">
        <title>Orb-weaving spider Araneus ventricosus genome elucidates the spidroin gene catalogue.</title>
        <authorList>
            <person name="Kono N."/>
            <person name="Nakamura H."/>
            <person name="Ohtoshi R."/>
            <person name="Moran D.A.P."/>
            <person name="Shinohara A."/>
            <person name="Yoshida Y."/>
            <person name="Fujiwara M."/>
            <person name="Mori M."/>
            <person name="Tomita M."/>
            <person name="Arakawa K."/>
        </authorList>
    </citation>
    <scope>NUCLEOTIDE SEQUENCE [LARGE SCALE GENOMIC DNA]</scope>
</reference>
<sequence>MARTICELVPPRQPSAPHWREGGQPVGFACTGPSYTTVLLWNRVSNQEPSGSGGGTLSPGQCDPAFPREAALFASSFCMDEFSDLFILVSQNFRGESSLLFCSNPPI</sequence>
<name>A0A4Y2KIT2_ARAVE</name>
<evidence type="ECO:0000313" key="1">
    <source>
        <dbReference type="EMBL" id="GBN02235.1"/>
    </source>
</evidence>
<accession>A0A4Y2KIT2</accession>
<dbReference type="Proteomes" id="UP000499080">
    <property type="component" value="Unassembled WGS sequence"/>
</dbReference>
<evidence type="ECO:0000313" key="2">
    <source>
        <dbReference type="Proteomes" id="UP000499080"/>
    </source>
</evidence>
<protein>
    <submittedName>
        <fullName evidence="1">Uncharacterized protein</fullName>
    </submittedName>
</protein>
<gene>
    <name evidence="1" type="ORF">AVEN_116421_1</name>
</gene>
<organism evidence="1 2">
    <name type="scientific">Araneus ventricosus</name>
    <name type="common">Orbweaver spider</name>
    <name type="synonym">Epeira ventricosa</name>
    <dbReference type="NCBI Taxonomy" id="182803"/>
    <lineage>
        <taxon>Eukaryota</taxon>
        <taxon>Metazoa</taxon>
        <taxon>Ecdysozoa</taxon>
        <taxon>Arthropoda</taxon>
        <taxon>Chelicerata</taxon>
        <taxon>Arachnida</taxon>
        <taxon>Araneae</taxon>
        <taxon>Araneomorphae</taxon>
        <taxon>Entelegynae</taxon>
        <taxon>Araneoidea</taxon>
        <taxon>Araneidae</taxon>
        <taxon>Araneus</taxon>
    </lineage>
</organism>
<keyword evidence="2" id="KW-1185">Reference proteome</keyword>